<dbReference type="AlphaFoldDB" id="A0A1B6PR92"/>
<dbReference type="EMBL" id="CM000764">
    <property type="protein sequence ID" value="KXG28175.1"/>
    <property type="molecule type" value="Genomic_DNA"/>
</dbReference>
<dbReference type="Gramene" id="KXG28175">
    <property type="protein sequence ID" value="KXG28175"/>
    <property type="gene ID" value="SORBI_3005G093700"/>
</dbReference>
<gene>
    <name evidence="1" type="ORF">SORBI_3005G093700</name>
</gene>
<reference evidence="2" key="2">
    <citation type="journal article" date="2018" name="Plant J.">
        <title>The Sorghum bicolor reference genome: improved assembly, gene annotations, a transcriptome atlas, and signatures of genome organization.</title>
        <authorList>
            <person name="McCormick R.F."/>
            <person name="Truong S.K."/>
            <person name="Sreedasyam A."/>
            <person name="Jenkins J."/>
            <person name="Shu S."/>
            <person name="Sims D."/>
            <person name="Kennedy M."/>
            <person name="Amirebrahimi M."/>
            <person name="Weers B.D."/>
            <person name="McKinley B."/>
            <person name="Mattison A."/>
            <person name="Morishige D.T."/>
            <person name="Grimwood J."/>
            <person name="Schmutz J."/>
            <person name="Mullet J.E."/>
        </authorList>
    </citation>
    <scope>NUCLEOTIDE SEQUENCE [LARGE SCALE GENOMIC DNA]</scope>
    <source>
        <strain evidence="2">cv. BTx623</strain>
    </source>
</reference>
<protein>
    <submittedName>
        <fullName evidence="1">Uncharacterized protein</fullName>
    </submittedName>
</protein>
<accession>A0A1B6PR92</accession>
<name>A0A1B6PR92_SORBI</name>
<dbReference type="Proteomes" id="UP000000768">
    <property type="component" value="Chromosome 5"/>
</dbReference>
<reference evidence="1 2" key="1">
    <citation type="journal article" date="2009" name="Nature">
        <title>The Sorghum bicolor genome and the diversification of grasses.</title>
        <authorList>
            <person name="Paterson A.H."/>
            <person name="Bowers J.E."/>
            <person name="Bruggmann R."/>
            <person name="Dubchak I."/>
            <person name="Grimwood J."/>
            <person name="Gundlach H."/>
            <person name="Haberer G."/>
            <person name="Hellsten U."/>
            <person name="Mitros T."/>
            <person name="Poliakov A."/>
            <person name="Schmutz J."/>
            <person name="Spannagl M."/>
            <person name="Tang H."/>
            <person name="Wang X."/>
            <person name="Wicker T."/>
            <person name="Bharti A.K."/>
            <person name="Chapman J."/>
            <person name="Feltus F.A."/>
            <person name="Gowik U."/>
            <person name="Grigoriev I.V."/>
            <person name="Lyons E."/>
            <person name="Maher C.A."/>
            <person name="Martis M."/>
            <person name="Narechania A."/>
            <person name="Otillar R.P."/>
            <person name="Penning B.W."/>
            <person name="Salamov A.A."/>
            <person name="Wang Y."/>
            <person name="Zhang L."/>
            <person name="Carpita N.C."/>
            <person name="Freeling M."/>
            <person name="Gingle A.R."/>
            <person name="Hash C.T."/>
            <person name="Keller B."/>
            <person name="Klein P."/>
            <person name="Kresovich S."/>
            <person name="McCann M.C."/>
            <person name="Ming R."/>
            <person name="Peterson D.G."/>
            <person name="Mehboob-ur-Rahman"/>
            <person name="Ware D."/>
            <person name="Westhoff P."/>
            <person name="Mayer K.F."/>
            <person name="Messing J."/>
            <person name="Rokhsar D.S."/>
        </authorList>
    </citation>
    <scope>NUCLEOTIDE SEQUENCE [LARGE SCALE GENOMIC DNA]</scope>
    <source>
        <strain evidence="2">cv. BTx623</strain>
    </source>
</reference>
<organism evidence="1 2">
    <name type="scientific">Sorghum bicolor</name>
    <name type="common">Sorghum</name>
    <name type="synonym">Sorghum vulgare</name>
    <dbReference type="NCBI Taxonomy" id="4558"/>
    <lineage>
        <taxon>Eukaryota</taxon>
        <taxon>Viridiplantae</taxon>
        <taxon>Streptophyta</taxon>
        <taxon>Embryophyta</taxon>
        <taxon>Tracheophyta</taxon>
        <taxon>Spermatophyta</taxon>
        <taxon>Magnoliopsida</taxon>
        <taxon>Liliopsida</taxon>
        <taxon>Poales</taxon>
        <taxon>Poaceae</taxon>
        <taxon>PACMAD clade</taxon>
        <taxon>Panicoideae</taxon>
        <taxon>Andropogonodae</taxon>
        <taxon>Andropogoneae</taxon>
        <taxon>Sorghinae</taxon>
        <taxon>Sorghum</taxon>
    </lineage>
</organism>
<sequence length="53" mass="6127">MNLQGIHMLTDFCVSRCEVLWPLQGVMVLSINMGSNEQREPCVASRDAWWSRM</sequence>
<proteinExistence type="predicted"/>
<keyword evidence="2" id="KW-1185">Reference proteome</keyword>
<evidence type="ECO:0000313" key="2">
    <source>
        <dbReference type="Proteomes" id="UP000000768"/>
    </source>
</evidence>
<dbReference type="InParanoid" id="A0A1B6PR92"/>
<evidence type="ECO:0000313" key="1">
    <source>
        <dbReference type="EMBL" id="KXG28175.1"/>
    </source>
</evidence>